<dbReference type="CDD" id="cd01646">
    <property type="entry name" value="RT_Bac_retron_I"/>
    <property type="match status" value="1"/>
</dbReference>
<evidence type="ECO:0000259" key="1">
    <source>
        <dbReference type="PROSITE" id="PS50878"/>
    </source>
</evidence>
<dbReference type="GO" id="GO:0003964">
    <property type="term" value="F:RNA-directed DNA polymerase activity"/>
    <property type="evidence" value="ECO:0007669"/>
    <property type="project" value="UniProtKB-KW"/>
</dbReference>
<comment type="caution">
    <text evidence="2">The sequence shown here is derived from an EMBL/GenBank/DDBJ whole genome shotgun (WGS) entry which is preliminary data.</text>
</comment>
<evidence type="ECO:0000313" key="2">
    <source>
        <dbReference type="EMBL" id="MEN5378016.1"/>
    </source>
</evidence>
<keyword evidence="2" id="KW-0695">RNA-directed DNA polymerase</keyword>
<dbReference type="EMBL" id="JBDJNQ010000005">
    <property type="protein sequence ID" value="MEN5378016.1"/>
    <property type="molecule type" value="Genomic_DNA"/>
</dbReference>
<name>A0ABV0BTJ2_9SPHI</name>
<accession>A0ABV0BTJ2</accession>
<dbReference type="Proteomes" id="UP001409291">
    <property type="component" value="Unassembled WGS sequence"/>
</dbReference>
<gene>
    <name evidence="2" type="ORF">ABE541_12175</name>
</gene>
<feature type="domain" description="Reverse transcriptase" evidence="1">
    <location>
        <begin position="1"/>
        <end position="320"/>
    </location>
</feature>
<keyword evidence="3" id="KW-1185">Reference proteome</keyword>
<protein>
    <submittedName>
        <fullName evidence="2">RNA-directed DNA polymerase</fullName>
    </submittedName>
</protein>
<dbReference type="InterPro" id="IPR000477">
    <property type="entry name" value="RT_dom"/>
</dbReference>
<proteinExistence type="predicted"/>
<organism evidence="2 3">
    <name type="scientific">Sphingobacterium kitahiroshimense</name>
    <dbReference type="NCBI Taxonomy" id="470446"/>
    <lineage>
        <taxon>Bacteria</taxon>
        <taxon>Pseudomonadati</taxon>
        <taxon>Bacteroidota</taxon>
        <taxon>Sphingobacteriia</taxon>
        <taxon>Sphingobacteriales</taxon>
        <taxon>Sphingobacteriaceae</taxon>
        <taxon>Sphingobacterium</taxon>
    </lineage>
</organism>
<evidence type="ECO:0000313" key="3">
    <source>
        <dbReference type="Proteomes" id="UP001409291"/>
    </source>
</evidence>
<dbReference type="PROSITE" id="PS50878">
    <property type="entry name" value="RT_POL"/>
    <property type="match status" value="1"/>
</dbReference>
<dbReference type="RefSeq" id="WP_346581378.1">
    <property type="nucleotide sequence ID" value="NZ_JBDJNQ010000005.1"/>
</dbReference>
<sequence length="503" mass="58937">MRRYFDYSNEISPAELYEGLVGFGLFAERIPNFLASKTFLDYTRTLKLPLKIKPKDYIRFSSMRNINVPRSMAIPEPFAYANQCHALSENWIEIQKHFEEKTKNDSYKISRIHIRKLHNKSPLFEMNYKNFDKDGAPEQDILIKSKYIAEADISNCFPSIYSHAISWALIGKESAKINKTDKTQWYNNLDYHIMNVKYGETSGLLIGPHSSNLIAEIILVSIDSEMIKQGFKYIRNIDDYQCFAETHEQAERFLVSLSDELAKFELSLNHKKSKICSLPKANVRNWVTKLNHFYFTNTYNFEEKLGLRVKELKGYLDFAVEVMLESNNDAAVLNYAIKSLSDKYLGANAKNYFQKQIHHLVLLYPYLTGILEEKVFDPHSIPNWVIKSIAKDLFELGISKRLFDACSYAVFWALKYNFELGIENLKNLAIDSNDCIFLLICYQYDKATQKKGYLKEYKDHAITLKKLDFDRYWLFIYEVLPWSDLTDNYRLMKKEGISFLRDL</sequence>
<reference evidence="2 3" key="1">
    <citation type="submission" date="2024-04" db="EMBL/GenBank/DDBJ databases">
        <title>WGS of bacteria from Torrens River.</title>
        <authorList>
            <person name="Wyrsch E.R."/>
            <person name="Drigo B."/>
        </authorList>
    </citation>
    <scope>NUCLEOTIDE SEQUENCE [LARGE SCALE GENOMIC DNA]</scope>
    <source>
        <strain evidence="2 3">TWI391</strain>
    </source>
</reference>
<keyword evidence="2" id="KW-0548">Nucleotidyltransferase</keyword>
<dbReference type="Pfam" id="PF00078">
    <property type="entry name" value="RVT_1"/>
    <property type="match status" value="1"/>
</dbReference>
<keyword evidence="2" id="KW-0808">Transferase</keyword>